<sequence>MVFSCRYQFNISFSLFQAKLFHYM</sequence>
<evidence type="ECO:0000313" key="1">
    <source>
        <dbReference type="EMBL" id="JAD67287.1"/>
    </source>
</evidence>
<protein>
    <submittedName>
        <fullName evidence="1">Uncharacterized protein</fullName>
    </submittedName>
</protein>
<reference evidence="1" key="1">
    <citation type="submission" date="2014-09" db="EMBL/GenBank/DDBJ databases">
        <authorList>
            <person name="Magalhaes I.L.F."/>
            <person name="Oliveira U."/>
            <person name="Santos F.R."/>
            <person name="Vidigal T.H.D.A."/>
            <person name="Brescovit A.D."/>
            <person name="Santos A.J."/>
        </authorList>
    </citation>
    <scope>NUCLEOTIDE SEQUENCE</scope>
    <source>
        <tissue evidence="1">Shoot tissue taken approximately 20 cm above the soil surface</tissue>
    </source>
</reference>
<dbReference type="AlphaFoldDB" id="A0A0A9C6Y5"/>
<reference evidence="1" key="2">
    <citation type="journal article" date="2015" name="Data Brief">
        <title>Shoot transcriptome of the giant reed, Arundo donax.</title>
        <authorList>
            <person name="Barrero R.A."/>
            <person name="Guerrero F.D."/>
            <person name="Moolhuijzen P."/>
            <person name="Goolsby J.A."/>
            <person name="Tidwell J."/>
            <person name="Bellgard S.E."/>
            <person name="Bellgard M.I."/>
        </authorList>
    </citation>
    <scope>NUCLEOTIDE SEQUENCE</scope>
    <source>
        <tissue evidence="1">Shoot tissue taken approximately 20 cm above the soil surface</tissue>
    </source>
</reference>
<accession>A0A0A9C6Y5</accession>
<organism evidence="1">
    <name type="scientific">Arundo donax</name>
    <name type="common">Giant reed</name>
    <name type="synonym">Donax arundinaceus</name>
    <dbReference type="NCBI Taxonomy" id="35708"/>
    <lineage>
        <taxon>Eukaryota</taxon>
        <taxon>Viridiplantae</taxon>
        <taxon>Streptophyta</taxon>
        <taxon>Embryophyta</taxon>
        <taxon>Tracheophyta</taxon>
        <taxon>Spermatophyta</taxon>
        <taxon>Magnoliopsida</taxon>
        <taxon>Liliopsida</taxon>
        <taxon>Poales</taxon>
        <taxon>Poaceae</taxon>
        <taxon>PACMAD clade</taxon>
        <taxon>Arundinoideae</taxon>
        <taxon>Arundineae</taxon>
        <taxon>Arundo</taxon>
    </lineage>
</organism>
<proteinExistence type="predicted"/>
<name>A0A0A9C6Y5_ARUDO</name>
<dbReference type="EMBL" id="GBRH01230608">
    <property type="protein sequence ID" value="JAD67287.1"/>
    <property type="molecule type" value="Transcribed_RNA"/>
</dbReference>